<keyword evidence="7" id="KW-1185">Reference proteome</keyword>
<dbReference type="HOGENOM" id="CLU_039613_37_1_5"/>
<dbReference type="CDD" id="cd08483">
    <property type="entry name" value="PBP2_HvrB"/>
    <property type="match status" value="1"/>
</dbReference>
<accession>M9RPJ0</accession>
<dbReference type="SUPFAM" id="SSF46785">
    <property type="entry name" value="Winged helix' DNA-binding domain"/>
    <property type="match status" value="1"/>
</dbReference>
<dbReference type="InterPro" id="IPR058163">
    <property type="entry name" value="LysR-type_TF_proteobact-type"/>
</dbReference>
<reference evidence="6 7" key="1">
    <citation type="journal article" date="2013" name="PLoS ONE">
        <title>Poles Apart: Arctic and Antarctic Octadecabacter strains Share High Genome Plasticity and a New Type of Xanthorhodopsin.</title>
        <authorList>
            <person name="Vollmers J."/>
            <person name="Voget S."/>
            <person name="Dietrich S."/>
            <person name="Gollnow K."/>
            <person name="Smits M."/>
            <person name="Meyer K."/>
            <person name="Brinkhoff T."/>
            <person name="Simon M."/>
            <person name="Daniel R."/>
        </authorList>
    </citation>
    <scope>NUCLEOTIDE SEQUENCE [LARGE SCALE GENOMIC DNA]</scope>
    <source>
        <strain evidence="6 7">238</strain>
    </source>
</reference>
<dbReference type="AlphaFoldDB" id="M9RPJ0"/>
<dbReference type="RefSeq" id="WP_015497074.1">
    <property type="nucleotide sequence ID" value="NC_020908.1"/>
</dbReference>
<dbReference type="InterPro" id="IPR036390">
    <property type="entry name" value="WH_DNA-bd_sf"/>
</dbReference>
<evidence type="ECO:0000256" key="3">
    <source>
        <dbReference type="ARBA" id="ARBA00023125"/>
    </source>
</evidence>
<dbReference type="GO" id="GO:0003700">
    <property type="term" value="F:DNA-binding transcription factor activity"/>
    <property type="evidence" value="ECO:0007669"/>
    <property type="project" value="InterPro"/>
</dbReference>
<dbReference type="InterPro" id="IPR000847">
    <property type="entry name" value="LysR_HTH_N"/>
</dbReference>
<dbReference type="eggNOG" id="COG0583">
    <property type="taxonomic scope" value="Bacteria"/>
</dbReference>
<proteinExistence type="inferred from homology"/>
<evidence type="ECO:0000313" key="6">
    <source>
        <dbReference type="EMBL" id="AGI74107.1"/>
    </source>
</evidence>
<dbReference type="Gene3D" id="3.40.190.10">
    <property type="entry name" value="Periplasmic binding protein-like II"/>
    <property type="match status" value="2"/>
</dbReference>
<dbReference type="PANTHER" id="PTHR30537">
    <property type="entry name" value="HTH-TYPE TRANSCRIPTIONAL REGULATOR"/>
    <property type="match status" value="1"/>
</dbReference>
<dbReference type="SUPFAM" id="SSF53850">
    <property type="entry name" value="Periplasmic binding protein-like II"/>
    <property type="match status" value="1"/>
</dbReference>
<evidence type="ECO:0000256" key="1">
    <source>
        <dbReference type="ARBA" id="ARBA00009437"/>
    </source>
</evidence>
<dbReference type="InterPro" id="IPR005119">
    <property type="entry name" value="LysR_subst-bd"/>
</dbReference>
<sequence>MNWHDIPSLAALRAFESAARHRSFSSAARDLNVTHAAIGQHVRALEDHFSQSLMQRQGRGMSVTAEGRKLADALSDAFGLIGVASNDLLDQSKTRPIRVALTPSLATNWLMPRIGAFWDMYPDIELELLPAGKLVDLRRDNVDVALRYGKGGWTGAKVTKLMAAGHVAVAAPNYLKDRTVDCLSDLKGTRWLMGRSQTEERFWLAANNIDLELENVTVFQTDQLSREAARAGLGISVIPAPIAEPHIAAGTFIALCYEENSAAAYHILTRPEVVSPQRDVFVRWLKAEAAI</sequence>
<keyword evidence="2" id="KW-0805">Transcription regulation</keyword>
<dbReference type="OrthoDB" id="7328368at2"/>
<dbReference type="InterPro" id="IPR036388">
    <property type="entry name" value="WH-like_DNA-bd_sf"/>
</dbReference>
<dbReference type="Pfam" id="PF03466">
    <property type="entry name" value="LysR_substrate"/>
    <property type="match status" value="1"/>
</dbReference>
<evidence type="ECO:0000256" key="2">
    <source>
        <dbReference type="ARBA" id="ARBA00023015"/>
    </source>
</evidence>
<evidence type="ECO:0000256" key="4">
    <source>
        <dbReference type="ARBA" id="ARBA00023163"/>
    </source>
</evidence>
<dbReference type="GO" id="GO:0043565">
    <property type="term" value="F:sequence-specific DNA binding"/>
    <property type="evidence" value="ECO:0007669"/>
    <property type="project" value="TreeGrafter"/>
</dbReference>
<keyword evidence="3" id="KW-0238">DNA-binding</keyword>
<name>M9RPJ0_9RHOB</name>
<feature type="domain" description="HTH lysR-type" evidence="5">
    <location>
        <begin position="7"/>
        <end position="64"/>
    </location>
</feature>
<evidence type="ECO:0000313" key="7">
    <source>
        <dbReference type="Proteomes" id="UP000004688"/>
    </source>
</evidence>
<dbReference type="PANTHER" id="PTHR30537:SF79">
    <property type="entry name" value="TRANSCRIPTIONAL REGULATOR-RELATED"/>
    <property type="match status" value="1"/>
</dbReference>
<dbReference type="Pfam" id="PF00126">
    <property type="entry name" value="HTH_1"/>
    <property type="match status" value="1"/>
</dbReference>
<protein>
    <submittedName>
        <fullName evidence="6">LysR family transcriptional regulator</fullName>
    </submittedName>
</protein>
<dbReference type="PROSITE" id="PS50931">
    <property type="entry name" value="HTH_LYSR"/>
    <property type="match status" value="1"/>
</dbReference>
<dbReference type="Proteomes" id="UP000004688">
    <property type="component" value="Chromosome"/>
</dbReference>
<dbReference type="Gene3D" id="1.10.10.10">
    <property type="entry name" value="Winged helix-like DNA-binding domain superfamily/Winged helix DNA-binding domain"/>
    <property type="match status" value="1"/>
</dbReference>
<comment type="similarity">
    <text evidence="1">Belongs to the LysR transcriptional regulatory family.</text>
</comment>
<dbReference type="EMBL" id="CP003742">
    <property type="protein sequence ID" value="AGI74107.1"/>
    <property type="molecule type" value="Genomic_DNA"/>
</dbReference>
<evidence type="ECO:0000259" key="5">
    <source>
        <dbReference type="PROSITE" id="PS50931"/>
    </source>
</evidence>
<dbReference type="STRING" id="391616.OA238_c41940"/>
<gene>
    <name evidence="6" type="ORF">OA238_c41940</name>
</gene>
<keyword evidence="4" id="KW-0804">Transcription</keyword>
<dbReference type="GO" id="GO:0006351">
    <property type="term" value="P:DNA-templated transcription"/>
    <property type="evidence" value="ECO:0007669"/>
    <property type="project" value="TreeGrafter"/>
</dbReference>
<organism evidence="6 7">
    <name type="scientific">Octadecabacter arcticus 238</name>
    <dbReference type="NCBI Taxonomy" id="391616"/>
    <lineage>
        <taxon>Bacteria</taxon>
        <taxon>Pseudomonadati</taxon>
        <taxon>Pseudomonadota</taxon>
        <taxon>Alphaproteobacteria</taxon>
        <taxon>Rhodobacterales</taxon>
        <taxon>Roseobacteraceae</taxon>
        <taxon>Octadecabacter</taxon>
    </lineage>
</organism>
<dbReference type="KEGG" id="oar:OA238_c41940"/>